<keyword evidence="7" id="KW-0413">Isomerase</keyword>
<comment type="caution">
    <text evidence="8">The sequence shown here is derived from an EMBL/GenBank/DDBJ whole genome shotgun (WGS) entry which is preliminary data.</text>
</comment>
<proteinExistence type="inferred from homology"/>
<evidence type="ECO:0000256" key="3">
    <source>
        <dbReference type="ARBA" id="ARBA00012098"/>
    </source>
</evidence>
<dbReference type="InterPro" id="IPR000888">
    <property type="entry name" value="RmlC-like"/>
</dbReference>
<dbReference type="Gene3D" id="2.60.120.10">
    <property type="entry name" value="Jelly Rolls"/>
    <property type="match status" value="1"/>
</dbReference>
<evidence type="ECO:0000256" key="1">
    <source>
        <dbReference type="ARBA" id="ARBA00001298"/>
    </source>
</evidence>
<accession>A0A059G0K8</accession>
<dbReference type="PATRIC" id="fig|1280951.3.peg.269"/>
<evidence type="ECO:0000256" key="5">
    <source>
        <dbReference type="PIRSR" id="PIRSR600888-1"/>
    </source>
</evidence>
<organism evidence="8 9">
    <name type="scientific">Hyphomonas hirschiana VP5</name>
    <dbReference type="NCBI Taxonomy" id="1280951"/>
    <lineage>
        <taxon>Bacteria</taxon>
        <taxon>Pseudomonadati</taxon>
        <taxon>Pseudomonadota</taxon>
        <taxon>Alphaproteobacteria</taxon>
        <taxon>Hyphomonadales</taxon>
        <taxon>Hyphomonadaceae</taxon>
        <taxon>Hyphomonas</taxon>
    </lineage>
</organism>
<gene>
    <name evidence="8" type="ORF">HHI_01340</name>
</gene>
<dbReference type="EMBL" id="ARYI01000001">
    <property type="protein sequence ID" value="KCZ96281.1"/>
    <property type="molecule type" value="Genomic_DNA"/>
</dbReference>
<sequence>MTLIVTSDDALPEVLHVLPARHTDGRGWFSETYNRSAFFAAGIDFEFVQDNQSRSEKAGTVRGLHFQKPPHEQVKLVRCLQGRILDLVVDIRPGSPRFGKFTAVELSAINGRQLLIPAGFAHGFCSLDDGCEIYYKVSAHYAPQSDAGVAFDDPEIGIHWPFPTDSLILSDKDRRLPALKDCSDLVWPAAVGLNR</sequence>
<dbReference type="EC" id="5.1.3.13" evidence="3 7"/>
<dbReference type="InterPro" id="IPR011051">
    <property type="entry name" value="RmlC_Cupin_sf"/>
</dbReference>
<evidence type="ECO:0000313" key="9">
    <source>
        <dbReference type="Proteomes" id="UP000025061"/>
    </source>
</evidence>
<comment type="catalytic activity">
    <reaction evidence="1 7">
        <text>dTDP-4-dehydro-6-deoxy-alpha-D-glucose = dTDP-4-dehydro-beta-L-rhamnose</text>
        <dbReference type="Rhea" id="RHEA:16969"/>
        <dbReference type="ChEBI" id="CHEBI:57649"/>
        <dbReference type="ChEBI" id="CHEBI:62830"/>
        <dbReference type="EC" id="5.1.3.13"/>
    </reaction>
</comment>
<comment type="similarity">
    <text evidence="7">Belongs to the dTDP-4-dehydrorhamnose 3,5-epimerase family.</text>
</comment>
<comment type="pathway">
    <text evidence="7">Carbohydrate biosynthesis; dTDP-L-rhamnose biosynthesis.</text>
</comment>
<dbReference type="GO" id="GO:0019305">
    <property type="term" value="P:dTDP-rhamnose biosynthetic process"/>
    <property type="evidence" value="ECO:0007669"/>
    <property type="project" value="UniProtKB-UniRule"/>
</dbReference>
<dbReference type="PANTHER" id="PTHR21047">
    <property type="entry name" value="DTDP-6-DEOXY-D-GLUCOSE-3,5 EPIMERASE"/>
    <property type="match status" value="1"/>
</dbReference>
<dbReference type="GO" id="GO:0005829">
    <property type="term" value="C:cytosol"/>
    <property type="evidence" value="ECO:0007669"/>
    <property type="project" value="TreeGrafter"/>
</dbReference>
<dbReference type="GO" id="GO:0000271">
    <property type="term" value="P:polysaccharide biosynthetic process"/>
    <property type="evidence" value="ECO:0007669"/>
    <property type="project" value="TreeGrafter"/>
</dbReference>
<feature type="active site" description="Proton acceptor" evidence="5">
    <location>
        <position position="65"/>
    </location>
</feature>
<dbReference type="UniPathway" id="UPA00124"/>
<comment type="subunit">
    <text evidence="7">Homodimer.</text>
</comment>
<name>A0A059G0K8_9PROT</name>
<feature type="site" description="Participates in a stacking interaction with the thymidine ring of dTDP-4-oxo-6-deoxyglucose" evidence="6">
    <location>
        <position position="141"/>
    </location>
</feature>
<dbReference type="InterPro" id="IPR014710">
    <property type="entry name" value="RmlC-like_jellyroll"/>
</dbReference>
<evidence type="ECO:0000256" key="6">
    <source>
        <dbReference type="PIRSR" id="PIRSR600888-3"/>
    </source>
</evidence>
<dbReference type="AlphaFoldDB" id="A0A059G0K8"/>
<dbReference type="Proteomes" id="UP000025061">
    <property type="component" value="Unassembled WGS sequence"/>
</dbReference>
<dbReference type="SUPFAM" id="SSF51182">
    <property type="entry name" value="RmlC-like cupins"/>
    <property type="match status" value="1"/>
</dbReference>
<reference evidence="8 9" key="1">
    <citation type="submission" date="2013-04" db="EMBL/GenBank/DDBJ databases">
        <title>Hyphomonas hirschiana VP5 Genome Sequencing.</title>
        <authorList>
            <person name="Lai Q."/>
            <person name="Shao Z."/>
        </authorList>
    </citation>
    <scope>NUCLEOTIDE SEQUENCE [LARGE SCALE GENOMIC DNA]</scope>
    <source>
        <strain evidence="8 9">VP5</strain>
    </source>
</reference>
<dbReference type="PANTHER" id="PTHR21047:SF2">
    <property type="entry name" value="THYMIDINE DIPHOSPHO-4-KETO-RHAMNOSE 3,5-EPIMERASE"/>
    <property type="match status" value="1"/>
</dbReference>
<evidence type="ECO:0000256" key="7">
    <source>
        <dbReference type="RuleBase" id="RU364069"/>
    </source>
</evidence>
<evidence type="ECO:0000256" key="4">
    <source>
        <dbReference type="ARBA" id="ARBA00019595"/>
    </source>
</evidence>
<keyword evidence="9" id="KW-1185">Reference proteome</keyword>
<evidence type="ECO:0000313" key="8">
    <source>
        <dbReference type="EMBL" id="KCZ96281.1"/>
    </source>
</evidence>
<dbReference type="NCBIfam" id="TIGR01221">
    <property type="entry name" value="rmlC"/>
    <property type="match status" value="1"/>
</dbReference>
<dbReference type="GO" id="GO:0008830">
    <property type="term" value="F:dTDP-4-dehydrorhamnose 3,5-epimerase activity"/>
    <property type="evidence" value="ECO:0007669"/>
    <property type="project" value="UniProtKB-UniRule"/>
</dbReference>
<protein>
    <recommendedName>
        <fullName evidence="4 7">dTDP-4-dehydrorhamnose 3,5-epimerase</fullName>
        <ecNumber evidence="3 7">5.1.3.13</ecNumber>
    </recommendedName>
    <alternativeName>
        <fullName evidence="7">Thymidine diphospho-4-keto-rhamnose 3,5-epimerase</fullName>
    </alternativeName>
</protein>
<dbReference type="OrthoDB" id="9800680at2"/>
<evidence type="ECO:0000256" key="2">
    <source>
        <dbReference type="ARBA" id="ARBA00001997"/>
    </source>
</evidence>
<dbReference type="CDD" id="cd00438">
    <property type="entry name" value="cupin_RmlC"/>
    <property type="match status" value="1"/>
</dbReference>
<dbReference type="Pfam" id="PF00908">
    <property type="entry name" value="dTDP_sugar_isom"/>
    <property type="match status" value="1"/>
</dbReference>
<comment type="function">
    <text evidence="2 7">Catalyzes the epimerization of the C3' and C5'positions of dTDP-6-deoxy-D-xylo-4-hexulose, forming dTDP-6-deoxy-L-lyxo-4-hexulose.</text>
</comment>
<feature type="active site" description="Proton donor" evidence="5">
    <location>
        <position position="135"/>
    </location>
</feature>